<evidence type="ECO:0000256" key="13">
    <source>
        <dbReference type="ARBA" id="ARBA00023228"/>
    </source>
</evidence>
<dbReference type="PANTHER" id="PTHR11662:SF455">
    <property type="entry name" value="GH23975P"/>
    <property type="match status" value="1"/>
</dbReference>
<evidence type="ECO:0000256" key="18">
    <source>
        <dbReference type="ARBA" id="ARBA00051403"/>
    </source>
</evidence>
<proteinExistence type="predicted"/>
<dbReference type="GO" id="GO:0046942">
    <property type="term" value="P:carboxylic acid transport"/>
    <property type="evidence" value="ECO:0007669"/>
    <property type="project" value="UniProtKB-ARBA"/>
</dbReference>
<evidence type="ECO:0000256" key="26">
    <source>
        <dbReference type="SAM" id="Phobius"/>
    </source>
</evidence>
<feature type="transmembrane region" description="Helical" evidence="26">
    <location>
        <begin position="105"/>
        <end position="125"/>
    </location>
</feature>
<evidence type="ECO:0000256" key="24">
    <source>
        <dbReference type="ARBA" id="ARBA00081195"/>
    </source>
</evidence>
<comment type="catalytic activity">
    <reaction evidence="16">
        <text>L-aspartate(out) = L-aspartate(in)</text>
        <dbReference type="Rhea" id="RHEA:66332"/>
        <dbReference type="ChEBI" id="CHEBI:29991"/>
    </reaction>
    <physiologicalReaction direction="left-to-right" evidence="16">
        <dbReference type="Rhea" id="RHEA:66333"/>
    </physiologicalReaction>
</comment>
<feature type="transmembrane region" description="Helical" evidence="26">
    <location>
        <begin position="137"/>
        <end position="156"/>
    </location>
</feature>
<dbReference type="GO" id="GO:0016323">
    <property type="term" value="C:basolateral plasma membrane"/>
    <property type="evidence" value="ECO:0007669"/>
    <property type="project" value="UniProtKB-SubCell"/>
</dbReference>
<feature type="transmembrane region" description="Helical" evidence="26">
    <location>
        <begin position="197"/>
        <end position="219"/>
    </location>
</feature>
<reference evidence="29" key="1">
    <citation type="submission" date="2017-02" db="UniProtKB">
        <authorList>
            <consortium name="WormBaseParasite"/>
        </authorList>
    </citation>
    <scope>IDENTIFICATION</scope>
</reference>
<comment type="catalytic activity">
    <reaction evidence="19">
        <text>L-glutamate(out) = L-glutamate(in)</text>
        <dbReference type="Rhea" id="RHEA:66336"/>
        <dbReference type="ChEBI" id="CHEBI:29985"/>
    </reaction>
    <physiologicalReaction direction="left-to-right" evidence="19">
        <dbReference type="Rhea" id="RHEA:66337"/>
    </physiologicalReaction>
</comment>
<evidence type="ECO:0000256" key="20">
    <source>
        <dbReference type="ARBA" id="ARBA00051612"/>
    </source>
</evidence>
<evidence type="ECO:0000256" key="15">
    <source>
        <dbReference type="ARBA" id="ARBA00050101"/>
    </source>
</evidence>
<evidence type="ECO:0000313" key="29">
    <source>
        <dbReference type="WBParaSite" id="SPAL_0001218700.1"/>
    </source>
</evidence>
<dbReference type="CDD" id="cd17318">
    <property type="entry name" value="MFS_SLC17"/>
    <property type="match status" value="1"/>
</dbReference>
<evidence type="ECO:0000256" key="17">
    <source>
        <dbReference type="ARBA" id="ARBA00050625"/>
    </source>
</evidence>
<evidence type="ECO:0000256" key="5">
    <source>
        <dbReference type="ARBA" id="ARBA00022448"/>
    </source>
</evidence>
<organism evidence="28 29">
    <name type="scientific">Strongyloides papillosus</name>
    <name type="common">Intestinal threadworm</name>
    <dbReference type="NCBI Taxonomy" id="174720"/>
    <lineage>
        <taxon>Eukaryota</taxon>
        <taxon>Metazoa</taxon>
        <taxon>Ecdysozoa</taxon>
        <taxon>Nematoda</taxon>
        <taxon>Chromadorea</taxon>
        <taxon>Rhabditida</taxon>
        <taxon>Tylenchina</taxon>
        <taxon>Panagrolaimomorpha</taxon>
        <taxon>Strongyloidoidea</taxon>
        <taxon>Strongyloididae</taxon>
        <taxon>Strongyloides</taxon>
    </lineage>
</organism>
<dbReference type="GO" id="GO:0005765">
    <property type="term" value="C:lysosomal membrane"/>
    <property type="evidence" value="ECO:0007669"/>
    <property type="project" value="UniProtKB-SubCell"/>
</dbReference>
<feature type="transmembrane region" description="Helical" evidence="26">
    <location>
        <begin position="363"/>
        <end position="381"/>
    </location>
</feature>
<evidence type="ECO:0000256" key="9">
    <source>
        <dbReference type="ARBA" id="ARBA00022989"/>
    </source>
</evidence>
<dbReference type="Pfam" id="PF07690">
    <property type="entry name" value="MFS_1"/>
    <property type="match status" value="1"/>
</dbReference>
<dbReference type="Gene3D" id="1.20.1250.20">
    <property type="entry name" value="MFS general substrate transporter like domains"/>
    <property type="match status" value="2"/>
</dbReference>
<comment type="catalytic activity">
    <reaction evidence="18">
        <text>N-acetyl-L-aspartyl-L-glutamate(out) = N-acetyl-L-aspartyl-L-glutamate(in)</text>
        <dbReference type="Rhea" id="RHEA:72599"/>
        <dbReference type="ChEBI" id="CHEBI:76931"/>
    </reaction>
    <physiologicalReaction direction="left-to-right" evidence="18">
        <dbReference type="Rhea" id="RHEA:72600"/>
    </physiologicalReaction>
</comment>
<dbReference type="PROSITE" id="PS50850">
    <property type="entry name" value="MFS"/>
    <property type="match status" value="1"/>
</dbReference>
<dbReference type="Proteomes" id="UP000046392">
    <property type="component" value="Unplaced"/>
</dbReference>
<evidence type="ECO:0000256" key="19">
    <source>
        <dbReference type="ARBA" id="ARBA00051447"/>
    </source>
</evidence>
<feature type="transmembrane region" description="Helical" evidence="26">
    <location>
        <begin position="55"/>
        <end position="79"/>
    </location>
</feature>
<evidence type="ECO:0000256" key="8">
    <source>
        <dbReference type="ARBA" id="ARBA00022847"/>
    </source>
</evidence>
<feature type="transmembrane region" description="Helical" evidence="26">
    <location>
        <begin position="387"/>
        <end position="406"/>
    </location>
</feature>
<feature type="transmembrane region" description="Helical" evidence="26">
    <location>
        <begin position="323"/>
        <end position="342"/>
    </location>
</feature>
<evidence type="ECO:0000256" key="11">
    <source>
        <dbReference type="ARBA" id="ARBA00023136"/>
    </source>
</evidence>
<evidence type="ECO:0000256" key="21">
    <source>
        <dbReference type="ARBA" id="ARBA00056891"/>
    </source>
</evidence>
<dbReference type="InterPro" id="IPR011701">
    <property type="entry name" value="MFS"/>
</dbReference>
<keyword evidence="11 26" id="KW-0472">Membrane</keyword>
<comment type="subcellular location">
    <subcellularLocation>
        <location evidence="2">Basolateral cell membrane</location>
        <topology evidence="2">Multi-pass membrane protein</topology>
    </subcellularLocation>
    <subcellularLocation>
        <location evidence="3">Cytoplasmic vesicle</location>
        <location evidence="3">Secretory vesicle membrane</location>
        <topology evidence="3">Multi-pass membrane protein</topology>
    </subcellularLocation>
    <subcellularLocation>
        <location evidence="1">Cytoplasmic vesicle</location>
        <location evidence="1">Secretory vesicle</location>
        <location evidence="1">Synaptic vesicle membrane</location>
    </subcellularLocation>
    <subcellularLocation>
        <location evidence="4">Lysosome membrane</location>
    </subcellularLocation>
</comment>
<comment type="catalytic activity">
    <reaction evidence="15">
        <text>2 nitrate(out) + H(+)(out) = 2 nitrate(in) + H(+)(in)</text>
        <dbReference type="Rhea" id="RHEA:71539"/>
        <dbReference type="ChEBI" id="CHEBI:15378"/>
        <dbReference type="ChEBI" id="CHEBI:17632"/>
    </reaction>
    <physiologicalReaction direction="left-to-right" evidence="15">
        <dbReference type="Rhea" id="RHEA:71540"/>
    </physiologicalReaction>
</comment>
<keyword evidence="28" id="KW-1185">Reference proteome</keyword>
<dbReference type="GO" id="GO:0030672">
    <property type="term" value="C:synaptic vesicle membrane"/>
    <property type="evidence" value="ECO:0007669"/>
    <property type="project" value="UniProtKB-SubCell"/>
</dbReference>
<evidence type="ECO:0000256" key="25">
    <source>
        <dbReference type="ARBA" id="ARBA00081925"/>
    </source>
</evidence>
<sequence>MGEYRIIKNIVNYDEESEDEFNFDHYMSPLDNNYFGQSSILSKWIYVKKMQRRHVLGLMAFLGFLNIYAMRANLSVAIIEMTKPRDIIHGNTTLTKAPDFEWDKMTQGVILASFFNGYIFTQIPGSYLSTKYGGSKLFLWGISGTALLTVLTPPLANMGKYAVIGVRFFEGLFEGVTYPAMVAIWSKWAPYTEKSRLASFAFSGSYFGTVISLSLSAYIGESFGWQMIFYFFGLIALIWAFFWSKFIKENPEDDPYISGDELALIKTSTIPPNNISLNWKDAIKTKAVWAIIIAHFCQNWGFYTMLTYLPNILKDLTKYSLETIGIISAIPYWLMGFILIYSGIFSDRLLERLHWPVKKVRKYVCCGGLLLQAMFLMLATFSPSSGTFIICVILSIGAGGLPWSSFSVNTLDIAPQFAGQLMGLSNTLATFPGMISPLIVASVVTAGTFIEWSTIFYLTSLIQIIGAGFFFKFASGDIVEWAKESTMLSTSYTSA</sequence>
<evidence type="ECO:0000256" key="4">
    <source>
        <dbReference type="ARBA" id="ARBA00004656"/>
    </source>
</evidence>
<dbReference type="FunFam" id="1.20.1250.20:FF:000003">
    <property type="entry name" value="Solute carrier family 17 member 3"/>
    <property type="match status" value="1"/>
</dbReference>
<dbReference type="InterPro" id="IPR050382">
    <property type="entry name" value="MFS_Na/Anion_cotransporter"/>
</dbReference>
<dbReference type="PANTHER" id="PTHR11662">
    <property type="entry name" value="SOLUTE CARRIER FAMILY 17"/>
    <property type="match status" value="1"/>
</dbReference>
<feature type="transmembrane region" description="Helical" evidence="26">
    <location>
        <begin position="287"/>
        <end position="303"/>
    </location>
</feature>
<evidence type="ECO:0000313" key="28">
    <source>
        <dbReference type="Proteomes" id="UP000046392"/>
    </source>
</evidence>
<evidence type="ECO:0000256" key="6">
    <source>
        <dbReference type="ARBA" id="ARBA00022475"/>
    </source>
</evidence>
<keyword evidence="12" id="KW-0325">Glycoprotein</keyword>
<dbReference type="SUPFAM" id="SSF103473">
    <property type="entry name" value="MFS general substrate transporter"/>
    <property type="match status" value="1"/>
</dbReference>
<evidence type="ECO:0000256" key="22">
    <source>
        <dbReference type="ARBA" id="ARBA00069713"/>
    </source>
</evidence>
<keyword evidence="8" id="KW-0769">Symport</keyword>
<dbReference type="FunFam" id="1.20.1250.20:FF:000067">
    <property type="entry name" value="sialin isoform X2"/>
    <property type="match status" value="1"/>
</dbReference>
<evidence type="ECO:0000259" key="27">
    <source>
        <dbReference type="PROSITE" id="PS50850"/>
    </source>
</evidence>
<keyword evidence="13" id="KW-0458">Lysosome</keyword>
<keyword evidence="7 26" id="KW-0812">Transmembrane</keyword>
<evidence type="ECO:0000256" key="3">
    <source>
        <dbReference type="ARBA" id="ARBA00004638"/>
    </source>
</evidence>
<evidence type="ECO:0000256" key="7">
    <source>
        <dbReference type="ARBA" id="ARBA00022692"/>
    </source>
</evidence>
<evidence type="ECO:0000256" key="16">
    <source>
        <dbReference type="ARBA" id="ARBA00050554"/>
    </source>
</evidence>
<evidence type="ECO:0000256" key="2">
    <source>
        <dbReference type="ARBA" id="ARBA00004554"/>
    </source>
</evidence>
<dbReference type="WBParaSite" id="SPAL_0001218700.1">
    <property type="protein sequence ID" value="SPAL_0001218700.1"/>
    <property type="gene ID" value="SPAL_0001218700"/>
</dbReference>
<keyword evidence="10" id="KW-0770">Synapse</keyword>
<keyword evidence="9 26" id="KW-1133">Transmembrane helix</keyword>
<accession>A0A0N5C2H8</accession>
<keyword evidence="14" id="KW-0968">Cytoplasmic vesicle</keyword>
<evidence type="ECO:0000256" key="10">
    <source>
        <dbReference type="ARBA" id="ARBA00023018"/>
    </source>
</evidence>
<protein>
    <recommendedName>
        <fullName evidence="22">Sialin</fullName>
    </recommendedName>
    <alternativeName>
        <fullName evidence="25">H(+)/nitrate cotransporter</fullName>
    </alternativeName>
    <alternativeName>
        <fullName evidence="23">H(+)/sialic acid cotransporter</fullName>
    </alternativeName>
    <alternativeName>
        <fullName evidence="24">Vesicular excitatory amino acid transporter</fullName>
    </alternativeName>
</protein>
<evidence type="ECO:0000256" key="1">
    <source>
        <dbReference type="ARBA" id="ARBA00004432"/>
    </source>
</evidence>
<feature type="transmembrane region" description="Helical" evidence="26">
    <location>
        <begin position="162"/>
        <end position="185"/>
    </location>
</feature>
<feature type="transmembrane region" description="Helical" evidence="26">
    <location>
        <begin position="225"/>
        <end position="243"/>
    </location>
</feature>
<evidence type="ECO:0000256" key="12">
    <source>
        <dbReference type="ARBA" id="ARBA00023180"/>
    </source>
</evidence>
<keyword evidence="6" id="KW-1003">Cell membrane</keyword>
<evidence type="ECO:0000256" key="23">
    <source>
        <dbReference type="ARBA" id="ARBA00080244"/>
    </source>
</evidence>
<name>A0A0N5C2H8_STREA</name>
<evidence type="ECO:0000256" key="14">
    <source>
        <dbReference type="ARBA" id="ARBA00023329"/>
    </source>
</evidence>
<dbReference type="GO" id="GO:0006820">
    <property type="term" value="P:monoatomic anion transport"/>
    <property type="evidence" value="ECO:0007669"/>
    <property type="project" value="TreeGrafter"/>
</dbReference>
<dbReference type="GO" id="GO:0015293">
    <property type="term" value="F:symporter activity"/>
    <property type="evidence" value="ECO:0007669"/>
    <property type="project" value="UniProtKB-KW"/>
</dbReference>
<dbReference type="InterPro" id="IPR020846">
    <property type="entry name" value="MFS_dom"/>
</dbReference>
<comment type="catalytic activity">
    <reaction evidence="17">
        <text>N-acetylneuraminate(in) + H(+)(in) = N-acetylneuraminate(out) + H(+)(out)</text>
        <dbReference type="Rhea" id="RHEA:28987"/>
        <dbReference type="ChEBI" id="CHEBI:15378"/>
        <dbReference type="ChEBI" id="CHEBI:35418"/>
    </reaction>
    <physiologicalReaction direction="right-to-left" evidence="17">
        <dbReference type="Rhea" id="RHEA:28989"/>
    </physiologicalReaction>
</comment>
<keyword evidence="5" id="KW-0813">Transport</keyword>
<feature type="transmembrane region" description="Helical" evidence="26">
    <location>
        <begin position="455"/>
        <end position="474"/>
    </location>
</feature>
<dbReference type="STRING" id="174720.A0A0N5C2H8"/>
<dbReference type="AlphaFoldDB" id="A0A0N5C2H8"/>
<feature type="domain" description="Major facilitator superfamily (MFS) profile" evidence="27">
    <location>
        <begin position="55"/>
        <end position="478"/>
    </location>
</feature>
<feature type="transmembrane region" description="Helical" evidence="26">
    <location>
        <begin position="427"/>
        <end position="449"/>
    </location>
</feature>
<dbReference type="InterPro" id="IPR036259">
    <property type="entry name" value="MFS_trans_sf"/>
</dbReference>
<comment type="function">
    <text evidence="21">Receptor for CM101, a polysaccharide produced by group B Streptococcus with antipathoangiogenic properties.</text>
</comment>
<comment type="catalytic activity">
    <reaction evidence="20">
        <text>D-glucuronate(out) + H(+)(out) = D-glucuronate(in) + H(+)(in)</text>
        <dbReference type="Rhea" id="RHEA:72591"/>
        <dbReference type="ChEBI" id="CHEBI:15378"/>
        <dbReference type="ChEBI" id="CHEBI:58720"/>
    </reaction>
    <physiologicalReaction direction="left-to-right" evidence="20">
        <dbReference type="Rhea" id="RHEA:72592"/>
    </physiologicalReaction>
</comment>